<evidence type="ECO:0000313" key="4">
    <source>
        <dbReference type="Proteomes" id="UP000825935"/>
    </source>
</evidence>
<dbReference type="Proteomes" id="UP000825935">
    <property type="component" value="Chromosome 26"/>
</dbReference>
<organism evidence="3 4">
    <name type="scientific">Ceratopteris richardii</name>
    <name type="common">Triangle waterfern</name>
    <dbReference type="NCBI Taxonomy" id="49495"/>
    <lineage>
        <taxon>Eukaryota</taxon>
        <taxon>Viridiplantae</taxon>
        <taxon>Streptophyta</taxon>
        <taxon>Embryophyta</taxon>
        <taxon>Tracheophyta</taxon>
        <taxon>Polypodiopsida</taxon>
        <taxon>Polypodiidae</taxon>
        <taxon>Polypodiales</taxon>
        <taxon>Pteridineae</taxon>
        <taxon>Pteridaceae</taxon>
        <taxon>Parkerioideae</taxon>
        <taxon>Ceratopteris</taxon>
    </lineage>
</organism>
<dbReference type="InterPro" id="IPR036312">
    <property type="entry name" value="Bifun_inhib/LTP/seed_sf"/>
</dbReference>
<feature type="signal peptide" evidence="1">
    <location>
        <begin position="1"/>
        <end position="25"/>
    </location>
</feature>
<proteinExistence type="predicted"/>
<dbReference type="AlphaFoldDB" id="A0A8T2RJY9"/>
<dbReference type="Gene3D" id="1.10.110.10">
    <property type="entry name" value="Plant lipid-transfer and hydrophobic proteins"/>
    <property type="match status" value="1"/>
</dbReference>
<dbReference type="EMBL" id="CM035431">
    <property type="protein sequence ID" value="KAH7296822.1"/>
    <property type="molecule type" value="Genomic_DNA"/>
</dbReference>
<keyword evidence="1" id="KW-0732">Signal</keyword>
<reference evidence="3" key="1">
    <citation type="submission" date="2021-08" db="EMBL/GenBank/DDBJ databases">
        <title>WGS assembly of Ceratopteris richardii.</title>
        <authorList>
            <person name="Marchant D.B."/>
            <person name="Chen G."/>
            <person name="Jenkins J."/>
            <person name="Shu S."/>
            <person name="Leebens-Mack J."/>
            <person name="Grimwood J."/>
            <person name="Schmutz J."/>
            <person name="Soltis P."/>
            <person name="Soltis D."/>
            <person name="Chen Z.-H."/>
        </authorList>
    </citation>
    <scope>NUCLEOTIDE SEQUENCE</scope>
    <source>
        <strain evidence="3">Whitten #5841</strain>
        <tissue evidence="3">Leaf</tissue>
    </source>
</reference>
<dbReference type="Pfam" id="PF14547">
    <property type="entry name" value="Hydrophob_seed"/>
    <property type="match status" value="1"/>
</dbReference>
<sequence length="130" mass="13612">MPNAVAVRITLSLLLGVMFATISEAKMATGEAIFSSRLQSWLQVASCPASVPNQLSSCVSILGGVLGDPLMTQCCSLLLQQGEIEVQFTCLCDAVNSGALGVISAPVKPHVINNIFITCGLKVPTEFDCP</sequence>
<comment type="caution">
    <text evidence="3">The sequence shown here is derived from an EMBL/GenBank/DDBJ whole genome shotgun (WGS) entry which is preliminary data.</text>
</comment>
<dbReference type="InterPro" id="IPR027923">
    <property type="entry name" value="Hydrophob_seed_dom"/>
</dbReference>
<keyword evidence="4" id="KW-1185">Reference proteome</keyword>
<evidence type="ECO:0000256" key="1">
    <source>
        <dbReference type="SAM" id="SignalP"/>
    </source>
</evidence>
<dbReference type="OrthoDB" id="696558at2759"/>
<feature type="domain" description="Hydrophobic seed protein" evidence="2">
    <location>
        <begin position="52"/>
        <end position="130"/>
    </location>
</feature>
<evidence type="ECO:0000259" key="2">
    <source>
        <dbReference type="Pfam" id="PF14547"/>
    </source>
</evidence>
<feature type="chain" id="PRO_5035728426" description="Hydrophobic seed protein domain-containing protein" evidence="1">
    <location>
        <begin position="26"/>
        <end position="130"/>
    </location>
</feature>
<evidence type="ECO:0000313" key="3">
    <source>
        <dbReference type="EMBL" id="KAH7296822.1"/>
    </source>
</evidence>
<name>A0A8T2RJY9_CERRI</name>
<gene>
    <name evidence="3" type="ORF">KP509_26G040400</name>
</gene>
<protein>
    <recommendedName>
        <fullName evidence="2">Hydrophobic seed protein domain-containing protein</fullName>
    </recommendedName>
</protein>
<accession>A0A8T2RJY9</accession>
<dbReference type="SUPFAM" id="SSF47699">
    <property type="entry name" value="Bifunctional inhibitor/lipid-transfer protein/seed storage 2S albumin"/>
    <property type="match status" value="1"/>
</dbReference>